<accession>A0ACC1SHZ7</accession>
<evidence type="ECO:0000313" key="1">
    <source>
        <dbReference type="EMBL" id="KAJ3540132.1"/>
    </source>
</evidence>
<dbReference type="Proteomes" id="UP001148629">
    <property type="component" value="Unassembled WGS sequence"/>
</dbReference>
<gene>
    <name evidence="1" type="ORF">NM208_g5200</name>
</gene>
<proteinExistence type="predicted"/>
<reference evidence="1" key="1">
    <citation type="submission" date="2022-08" db="EMBL/GenBank/DDBJ databases">
        <title>Genome Sequence of Fusarium decemcellulare.</title>
        <authorList>
            <person name="Buettner E."/>
        </authorList>
    </citation>
    <scope>NUCLEOTIDE SEQUENCE</scope>
    <source>
        <strain evidence="1">Babe19</strain>
    </source>
</reference>
<name>A0ACC1SHZ7_9HYPO</name>
<dbReference type="EMBL" id="JANRMS010000423">
    <property type="protein sequence ID" value="KAJ3540132.1"/>
    <property type="molecule type" value="Genomic_DNA"/>
</dbReference>
<comment type="caution">
    <text evidence="1">The sequence shown here is derived from an EMBL/GenBank/DDBJ whole genome shotgun (WGS) entry which is preliminary data.</text>
</comment>
<organism evidence="1 2">
    <name type="scientific">Fusarium decemcellulare</name>
    <dbReference type="NCBI Taxonomy" id="57161"/>
    <lineage>
        <taxon>Eukaryota</taxon>
        <taxon>Fungi</taxon>
        <taxon>Dikarya</taxon>
        <taxon>Ascomycota</taxon>
        <taxon>Pezizomycotina</taxon>
        <taxon>Sordariomycetes</taxon>
        <taxon>Hypocreomycetidae</taxon>
        <taxon>Hypocreales</taxon>
        <taxon>Nectriaceae</taxon>
        <taxon>Fusarium</taxon>
        <taxon>Fusarium decemcellulare species complex</taxon>
    </lineage>
</organism>
<sequence length="148" mass="17210">MAGTFNNDGDLNVGELLQGHSEMLRKYLVCVRNITWNRPFFTAFTWDLELRNAGDNSTKKKRLERKMRRLKMRGAPGGEEENVEHDQEDQNDMKHCRQGQTDEEQDDEEKFREGQDDAKQSDEDQNDEDQNDEDQIGGDEEDKGVRTA</sequence>
<evidence type="ECO:0000313" key="2">
    <source>
        <dbReference type="Proteomes" id="UP001148629"/>
    </source>
</evidence>
<keyword evidence="2" id="KW-1185">Reference proteome</keyword>
<protein>
    <submittedName>
        <fullName evidence="1">Uncharacterized protein</fullName>
    </submittedName>
</protein>